<dbReference type="Gene3D" id="2.40.30.170">
    <property type="match status" value="1"/>
</dbReference>
<dbReference type="AlphaFoldDB" id="A0A7W5E3H8"/>
<feature type="coiled-coil region" evidence="3">
    <location>
        <begin position="104"/>
        <end position="131"/>
    </location>
</feature>
<evidence type="ECO:0000259" key="7">
    <source>
        <dbReference type="Pfam" id="PF25967"/>
    </source>
</evidence>
<dbReference type="Gene3D" id="1.10.287.470">
    <property type="entry name" value="Helix hairpin bin"/>
    <property type="match status" value="1"/>
</dbReference>
<proteinExistence type="inferred from homology"/>
<feature type="domain" description="Multidrug resistance protein MdtA-like barrel-sandwich hybrid" evidence="5">
    <location>
        <begin position="64"/>
        <end position="232"/>
    </location>
</feature>
<dbReference type="Gene3D" id="2.40.50.100">
    <property type="match status" value="1"/>
</dbReference>
<comment type="similarity">
    <text evidence="2">Belongs to the membrane fusion protein (MFP) (TC 8.A.1) family.</text>
</comment>
<dbReference type="EMBL" id="JACHXU010000024">
    <property type="protein sequence ID" value="MBB3209475.1"/>
    <property type="molecule type" value="Genomic_DNA"/>
</dbReference>
<dbReference type="Pfam" id="PF25967">
    <property type="entry name" value="RND-MFP_C"/>
    <property type="match status" value="1"/>
</dbReference>
<dbReference type="InterPro" id="IPR006143">
    <property type="entry name" value="RND_pump_MFP"/>
</dbReference>
<dbReference type="RefSeq" id="WP_184308119.1">
    <property type="nucleotide sequence ID" value="NZ_JACHXU010000024.1"/>
</dbReference>
<dbReference type="NCBIfam" id="TIGR01730">
    <property type="entry name" value="RND_mfp"/>
    <property type="match status" value="1"/>
</dbReference>
<keyword evidence="3" id="KW-0175">Coiled coil</keyword>
<evidence type="ECO:0000313" key="9">
    <source>
        <dbReference type="Proteomes" id="UP000536179"/>
    </source>
</evidence>
<evidence type="ECO:0000256" key="2">
    <source>
        <dbReference type="ARBA" id="ARBA00009477"/>
    </source>
</evidence>
<dbReference type="InterPro" id="IPR058626">
    <property type="entry name" value="MdtA-like_b-barrel"/>
</dbReference>
<reference evidence="8 9" key="1">
    <citation type="submission" date="2020-08" db="EMBL/GenBank/DDBJ databases">
        <title>Genomic Encyclopedia of Type Strains, Phase III (KMG-III): the genomes of soil and plant-associated and newly described type strains.</title>
        <authorList>
            <person name="Whitman W."/>
        </authorList>
    </citation>
    <scope>NUCLEOTIDE SEQUENCE [LARGE SCALE GENOMIC DNA]</scope>
    <source>
        <strain evidence="8 9">CECT 8075</strain>
    </source>
</reference>
<evidence type="ECO:0000256" key="1">
    <source>
        <dbReference type="ARBA" id="ARBA00004196"/>
    </source>
</evidence>
<dbReference type="Pfam" id="PF25944">
    <property type="entry name" value="Beta-barrel_RND"/>
    <property type="match status" value="1"/>
</dbReference>
<evidence type="ECO:0000256" key="3">
    <source>
        <dbReference type="SAM" id="Coils"/>
    </source>
</evidence>
<dbReference type="PANTHER" id="PTHR30158">
    <property type="entry name" value="ACRA/E-RELATED COMPONENT OF DRUG EFFLUX TRANSPORTER"/>
    <property type="match status" value="1"/>
</dbReference>
<dbReference type="Pfam" id="PF25917">
    <property type="entry name" value="BSH_RND"/>
    <property type="match status" value="1"/>
</dbReference>
<organism evidence="8 9">
    <name type="scientific">Aporhodopirellula rubra</name>
    <dbReference type="NCBI Taxonomy" id="980271"/>
    <lineage>
        <taxon>Bacteria</taxon>
        <taxon>Pseudomonadati</taxon>
        <taxon>Planctomycetota</taxon>
        <taxon>Planctomycetia</taxon>
        <taxon>Pirellulales</taxon>
        <taxon>Pirellulaceae</taxon>
        <taxon>Aporhodopirellula</taxon>
    </lineage>
</organism>
<protein>
    <submittedName>
        <fullName evidence="8">RND family efflux transporter MFP subunit</fullName>
    </submittedName>
</protein>
<comment type="subcellular location">
    <subcellularLocation>
        <location evidence="1">Cell envelope</location>
    </subcellularLocation>
</comment>
<feature type="region of interest" description="Disordered" evidence="4">
    <location>
        <begin position="421"/>
        <end position="453"/>
    </location>
</feature>
<dbReference type="SUPFAM" id="SSF111369">
    <property type="entry name" value="HlyD-like secretion proteins"/>
    <property type="match status" value="1"/>
</dbReference>
<feature type="domain" description="Multidrug resistance protein MdtA-like C-terminal permuted SH3" evidence="7">
    <location>
        <begin position="338"/>
        <end position="397"/>
    </location>
</feature>
<dbReference type="Gene3D" id="2.40.420.20">
    <property type="match status" value="1"/>
</dbReference>
<dbReference type="InterPro" id="IPR058625">
    <property type="entry name" value="MdtA-like_BSH"/>
</dbReference>
<dbReference type="PROSITE" id="PS51257">
    <property type="entry name" value="PROKAR_LIPOPROTEIN"/>
    <property type="match status" value="1"/>
</dbReference>
<dbReference type="GO" id="GO:0005886">
    <property type="term" value="C:plasma membrane"/>
    <property type="evidence" value="ECO:0007669"/>
    <property type="project" value="TreeGrafter"/>
</dbReference>
<dbReference type="InterPro" id="IPR058627">
    <property type="entry name" value="MdtA-like_C"/>
</dbReference>
<accession>A0A7W5E3H8</accession>
<evidence type="ECO:0000259" key="5">
    <source>
        <dbReference type="Pfam" id="PF25917"/>
    </source>
</evidence>
<comment type="caution">
    <text evidence="8">The sequence shown here is derived from an EMBL/GenBank/DDBJ whole genome shotgun (WGS) entry which is preliminary data.</text>
</comment>
<dbReference type="PANTHER" id="PTHR30158:SF10">
    <property type="entry name" value="CATION EFFLUX PUMP"/>
    <property type="match status" value="1"/>
</dbReference>
<evidence type="ECO:0000256" key="4">
    <source>
        <dbReference type="SAM" id="MobiDB-lite"/>
    </source>
</evidence>
<gene>
    <name evidence="8" type="ORF">FHS27_005315</name>
</gene>
<feature type="domain" description="Multidrug resistance protein MdtA-like beta-barrel" evidence="6">
    <location>
        <begin position="238"/>
        <end position="332"/>
    </location>
</feature>
<evidence type="ECO:0000313" key="8">
    <source>
        <dbReference type="EMBL" id="MBB3209475.1"/>
    </source>
</evidence>
<dbReference type="Proteomes" id="UP000536179">
    <property type="component" value="Unassembled WGS sequence"/>
</dbReference>
<evidence type="ECO:0000259" key="6">
    <source>
        <dbReference type="Pfam" id="PF25944"/>
    </source>
</evidence>
<dbReference type="GO" id="GO:0022857">
    <property type="term" value="F:transmembrane transporter activity"/>
    <property type="evidence" value="ECO:0007669"/>
    <property type="project" value="InterPro"/>
</dbReference>
<name>A0A7W5E3H8_9BACT</name>
<keyword evidence="9" id="KW-1185">Reference proteome</keyword>
<sequence length="453" mass="48775">MKRVQTSLLVGLPVTVMFAFMIGCNSAKNDYQPPPPPDVTVTTPVQQQITPFMEQNGVVEAVEEADVRSRVLGFVESIDFEPGREVTAGQVLYQIEPDQYEAAVNSAQASVESAEAAIEVAKALVGTAEAEAMRTAQNLVRERSMMEKQAGSQAQLDAAIAENDAAVAALKSAKANVQAAIADKSRSEATLAQAKLDLGYTTVTSPIDGRIAKTDVKTGNLVENGTKLTAVVNHERMFANFSVSDREILRLMKAKRAALPPDTKLTEPDWSTIKVYLRRESDDGFPITGFLDYVDQEGVDPATGTLGLRAVFENADDLLIPGLFVTIRMPLGDPRKVTLVPEYAVLRDQRGQYCLVINAEKKVERANVSVSQNVSGWSVVESGLTMDSRIVIDGVQRARPGLEVNATDTTVEVSDLELMRGIADPDPSDSGESDKVDAVPATGDAETTTSEVE</sequence>
<dbReference type="GO" id="GO:0046677">
    <property type="term" value="P:response to antibiotic"/>
    <property type="evidence" value="ECO:0007669"/>
    <property type="project" value="TreeGrafter"/>
</dbReference>